<keyword evidence="5" id="KW-1133">Transmembrane helix</keyword>
<evidence type="ECO:0000256" key="6">
    <source>
        <dbReference type="ARBA" id="ARBA00023136"/>
    </source>
</evidence>
<evidence type="ECO:0000313" key="11">
    <source>
        <dbReference type="Proteomes" id="UP000271098"/>
    </source>
</evidence>
<keyword evidence="4" id="KW-0677">Repeat</keyword>
<proteinExistence type="predicted"/>
<evidence type="ECO:0000313" key="12">
    <source>
        <dbReference type="WBParaSite" id="GPUH_0001235101-mRNA-1"/>
    </source>
</evidence>
<evidence type="ECO:0000256" key="8">
    <source>
        <dbReference type="ARBA" id="ARBA00023180"/>
    </source>
</evidence>
<evidence type="ECO:0000256" key="5">
    <source>
        <dbReference type="ARBA" id="ARBA00022989"/>
    </source>
</evidence>
<keyword evidence="8" id="KW-0325">Glycoprotein</keyword>
<gene>
    <name evidence="10" type="ORF">GPUH_LOCUS12337</name>
</gene>
<dbReference type="WBParaSite" id="GPUH_0001235101-mRNA-1">
    <property type="protein sequence ID" value="GPUH_0001235101-mRNA-1"/>
    <property type="gene ID" value="GPUH_0001235101"/>
</dbReference>
<reference evidence="10 11" key="2">
    <citation type="submission" date="2018-11" db="EMBL/GenBank/DDBJ databases">
        <authorList>
            <consortium name="Pathogen Informatics"/>
        </authorList>
    </citation>
    <scope>NUCLEOTIDE SEQUENCE [LARGE SCALE GENOMIC DNA]</scope>
</reference>
<feature type="domain" description="Receptor-type tyrosine-protein phosphatase U-like Fn3" evidence="9">
    <location>
        <begin position="125"/>
        <end position="168"/>
    </location>
</feature>
<name>A0A183DUE6_9BILA</name>
<evidence type="ECO:0000313" key="10">
    <source>
        <dbReference type="EMBL" id="VDN20275.1"/>
    </source>
</evidence>
<evidence type="ECO:0000259" key="9">
    <source>
        <dbReference type="Pfam" id="PF23144"/>
    </source>
</evidence>
<evidence type="ECO:0000256" key="3">
    <source>
        <dbReference type="ARBA" id="ARBA00022729"/>
    </source>
</evidence>
<protein>
    <submittedName>
        <fullName evidence="12">Calpain catalytic domain-containing protein</fullName>
    </submittedName>
</protein>
<comment type="subcellular location">
    <subcellularLocation>
        <location evidence="1">Membrane</location>
        <topology evidence="1">Single-pass type I membrane protein</topology>
    </subcellularLocation>
</comment>
<evidence type="ECO:0000256" key="1">
    <source>
        <dbReference type="ARBA" id="ARBA00004479"/>
    </source>
</evidence>
<dbReference type="PANTHER" id="PTHR24051">
    <property type="entry name" value="SUSHI DOMAIN-CONTAINING PROTEIN 1"/>
    <property type="match status" value="1"/>
</dbReference>
<keyword evidence="6" id="KW-0472">Membrane</keyword>
<dbReference type="InterPro" id="IPR057598">
    <property type="entry name" value="Fn3_PTPRU"/>
</dbReference>
<dbReference type="Proteomes" id="UP000271098">
    <property type="component" value="Unassembled WGS sequence"/>
</dbReference>
<dbReference type="AlphaFoldDB" id="A0A183DUE6"/>
<keyword evidence="7" id="KW-1015">Disulfide bond</keyword>
<reference evidence="12" key="1">
    <citation type="submission" date="2016-06" db="UniProtKB">
        <authorList>
            <consortium name="WormBaseParasite"/>
        </authorList>
    </citation>
    <scope>IDENTIFICATION</scope>
</reference>
<dbReference type="GO" id="GO:0016020">
    <property type="term" value="C:membrane"/>
    <property type="evidence" value="ECO:0007669"/>
    <property type="project" value="UniProtKB-SubCell"/>
</dbReference>
<evidence type="ECO:0000256" key="7">
    <source>
        <dbReference type="ARBA" id="ARBA00023157"/>
    </source>
</evidence>
<dbReference type="Pfam" id="PF23144">
    <property type="entry name" value="Fn3_PTPRU"/>
    <property type="match status" value="1"/>
</dbReference>
<dbReference type="PANTHER" id="PTHR24051:SF9">
    <property type="entry name" value="FIBRONECTIN TYPE-III DOMAIN-CONTAINING PROTEIN"/>
    <property type="match status" value="1"/>
</dbReference>
<dbReference type="OrthoDB" id="6130531at2759"/>
<sequence>MPEALLQCPKLGCEWLCMLVYNLEHHPREYSFDIRAQVDGVWNKWVPIVTRHWNLMERMCSINPPPYYVENVAKEANMREIDLDNFDDMLHSGAWSYLIVIDRRGGAESSLIALDLSQLVDKATADYEQLPYYVTASLSPQQVQQRMPFKIGDGKIYGGYLNYPVERNAQVRWIVVPLSESEHEMMEPTIKLCGLREDGNFS</sequence>
<organism evidence="12">
    <name type="scientific">Gongylonema pulchrum</name>
    <dbReference type="NCBI Taxonomy" id="637853"/>
    <lineage>
        <taxon>Eukaryota</taxon>
        <taxon>Metazoa</taxon>
        <taxon>Ecdysozoa</taxon>
        <taxon>Nematoda</taxon>
        <taxon>Chromadorea</taxon>
        <taxon>Rhabditida</taxon>
        <taxon>Spirurina</taxon>
        <taxon>Spiruromorpha</taxon>
        <taxon>Spiruroidea</taxon>
        <taxon>Gongylonematidae</taxon>
        <taxon>Gongylonema</taxon>
    </lineage>
</organism>
<keyword evidence="2" id="KW-0812">Transmembrane</keyword>
<dbReference type="InterPro" id="IPR051622">
    <property type="entry name" value="R-tyr_protein_phosphatases"/>
</dbReference>
<evidence type="ECO:0000256" key="2">
    <source>
        <dbReference type="ARBA" id="ARBA00022692"/>
    </source>
</evidence>
<dbReference type="EMBL" id="UYRT01079238">
    <property type="protein sequence ID" value="VDN20275.1"/>
    <property type="molecule type" value="Genomic_DNA"/>
</dbReference>
<keyword evidence="11" id="KW-1185">Reference proteome</keyword>
<keyword evidence="3" id="KW-0732">Signal</keyword>
<evidence type="ECO:0000256" key="4">
    <source>
        <dbReference type="ARBA" id="ARBA00022737"/>
    </source>
</evidence>
<accession>A0A183DUE6</accession>